<comment type="cofactor">
    <cofactor evidence="4">
        <name>Zn(2+)</name>
        <dbReference type="ChEBI" id="CHEBI:29105"/>
    </cofactor>
</comment>
<dbReference type="Pfam" id="PF00107">
    <property type="entry name" value="ADH_zinc_N"/>
    <property type="match status" value="1"/>
</dbReference>
<reference evidence="7 8" key="1">
    <citation type="submission" date="2018-06" db="EMBL/GenBank/DDBJ databases">
        <title>Genomic Encyclopedia of Type Strains, Phase III (KMG-III): the genomes of soil and plant-associated and newly described type strains.</title>
        <authorList>
            <person name="Whitman W."/>
        </authorList>
    </citation>
    <scope>NUCLEOTIDE SEQUENCE [LARGE SCALE GENOMIC DNA]</scope>
    <source>
        <strain evidence="7 8">CECT 7377</strain>
    </source>
</reference>
<evidence type="ECO:0000256" key="2">
    <source>
        <dbReference type="ARBA" id="ARBA00022833"/>
    </source>
</evidence>
<dbReference type="Gene3D" id="3.90.180.10">
    <property type="entry name" value="Medium-chain alcohol dehydrogenases, catalytic domain"/>
    <property type="match status" value="1"/>
</dbReference>
<keyword evidence="1 4" id="KW-0479">Metal-binding</keyword>
<gene>
    <name evidence="7" type="ORF">DFP80_10530</name>
</gene>
<proteinExistence type="inferred from homology"/>
<dbReference type="GO" id="GO:0008270">
    <property type="term" value="F:zinc ion binding"/>
    <property type="evidence" value="ECO:0007669"/>
    <property type="project" value="InterPro"/>
</dbReference>
<keyword evidence="2 4" id="KW-0862">Zinc</keyword>
<dbReference type="RefSeq" id="WP_113916081.1">
    <property type="nucleotide sequence ID" value="NZ_QNSE01000005.1"/>
</dbReference>
<evidence type="ECO:0000259" key="5">
    <source>
        <dbReference type="Pfam" id="PF00107"/>
    </source>
</evidence>
<dbReference type="OrthoDB" id="9773078at2"/>
<comment type="similarity">
    <text evidence="4">Belongs to the zinc-containing alcohol dehydrogenase family.</text>
</comment>
<comment type="caution">
    <text evidence="7">The sequence shown here is derived from an EMBL/GenBank/DDBJ whole genome shotgun (WGS) entry which is preliminary data.</text>
</comment>
<dbReference type="InterPro" id="IPR002328">
    <property type="entry name" value="ADH_Zn_CS"/>
</dbReference>
<dbReference type="InterPro" id="IPR013149">
    <property type="entry name" value="ADH-like_C"/>
</dbReference>
<feature type="domain" description="Alcohol dehydrogenase-like N-terminal" evidence="6">
    <location>
        <begin position="23"/>
        <end position="130"/>
    </location>
</feature>
<dbReference type="InterPro" id="IPR011032">
    <property type="entry name" value="GroES-like_sf"/>
</dbReference>
<dbReference type="SUPFAM" id="SSF51735">
    <property type="entry name" value="NAD(P)-binding Rossmann-fold domains"/>
    <property type="match status" value="1"/>
</dbReference>
<feature type="domain" description="Alcohol dehydrogenase-like C-terminal" evidence="5">
    <location>
        <begin position="169"/>
        <end position="295"/>
    </location>
</feature>
<dbReference type="PANTHER" id="PTHR43401">
    <property type="entry name" value="L-THREONINE 3-DEHYDROGENASE"/>
    <property type="match status" value="1"/>
</dbReference>
<keyword evidence="3" id="KW-0560">Oxidoreductase</keyword>
<evidence type="ECO:0000259" key="6">
    <source>
        <dbReference type="Pfam" id="PF08240"/>
    </source>
</evidence>
<protein>
    <submittedName>
        <fullName evidence="7">2-desacetyl-2-hydroxyethyl bacteriochlorophyllide A dehydrogenase</fullName>
    </submittedName>
</protein>
<dbReference type="SUPFAM" id="SSF50129">
    <property type="entry name" value="GroES-like"/>
    <property type="match status" value="1"/>
</dbReference>
<evidence type="ECO:0000256" key="1">
    <source>
        <dbReference type="ARBA" id="ARBA00022723"/>
    </source>
</evidence>
<dbReference type="PANTHER" id="PTHR43401:SF3">
    <property type="entry name" value="L-GALACTONATE-5-DEHYDROGENASE"/>
    <property type="match status" value="1"/>
</dbReference>
<name>A0A366JBD3_9GAMM</name>
<organism evidence="7 8">
    <name type="scientific">Marinomonas rhizomae</name>
    <dbReference type="NCBI Taxonomy" id="491948"/>
    <lineage>
        <taxon>Bacteria</taxon>
        <taxon>Pseudomonadati</taxon>
        <taxon>Pseudomonadota</taxon>
        <taxon>Gammaproteobacteria</taxon>
        <taxon>Oceanospirillales</taxon>
        <taxon>Oceanospirillaceae</taxon>
        <taxon>Marinomonas</taxon>
    </lineage>
</organism>
<dbReference type="AlphaFoldDB" id="A0A366JBD3"/>
<dbReference type="InterPro" id="IPR013154">
    <property type="entry name" value="ADH-like_N"/>
</dbReference>
<dbReference type="CDD" id="cd08261">
    <property type="entry name" value="Zn_ADH7"/>
    <property type="match status" value="1"/>
</dbReference>
<evidence type="ECO:0000313" key="8">
    <source>
        <dbReference type="Proteomes" id="UP000252792"/>
    </source>
</evidence>
<dbReference type="InterPro" id="IPR050129">
    <property type="entry name" value="Zn_alcohol_dh"/>
</dbReference>
<evidence type="ECO:0000313" key="7">
    <source>
        <dbReference type="EMBL" id="RBP83710.1"/>
    </source>
</evidence>
<dbReference type="InterPro" id="IPR036291">
    <property type="entry name" value="NAD(P)-bd_dom_sf"/>
</dbReference>
<evidence type="ECO:0000256" key="4">
    <source>
        <dbReference type="RuleBase" id="RU361277"/>
    </source>
</evidence>
<dbReference type="Pfam" id="PF08240">
    <property type="entry name" value="ADH_N"/>
    <property type="match status" value="1"/>
</dbReference>
<sequence>MKSAICTQPGVIEIQNVARPVDKPGHVIIKIKHIGICGTDIHAFGGQQPYFEYPRVLGHELSGTVDSVGDGVDLAIGKNVYVVPYMACGKCIACRNNKPNCCTDIQVIGVHIDGGMTEYLQVPVDYVVETNDMPLDHMAVVECLAIGAHAVRRSRLEANTDVLVVGAGPIGMGVAQFAKERGARVIMMDMNQDRLDYCKNSLKVDATVLAGDKATEELAALTNNEFPMTVFDATGNPKAMQSCFGWVSHGGTLVLVSVVKADIQFSDPEFHKREMTLMGSRNATKEDFEHVIKCLREGRAVVSSMITHRGSLVDLPTLLPLWSKSETGVIKALVEV</sequence>
<keyword evidence="8" id="KW-1185">Reference proteome</keyword>
<evidence type="ECO:0000256" key="3">
    <source>
        <dbReference type="ARBA" id="ARBA00023002"/>
    </source>
</evidence>
<dbReference type="Proteomes" id="UP000252792">
    <property type="component" value="Unassembled WGS sequence"/>
</dbReference>
<dbReference type="EMBL" id="QNSE01000005">
    <property type="protein sequence ID" value="RBP83710.1"/>
    <property type="molecule type" value="Genomic_DNA"/>
</dbReference>
<dbReference type="Gene3D" id="3.40.50.720">
    <property type="entry name" value="NAD(P)-binding Rossmann-like Domain"/>
    <property type="match status" value="1"/>
</dbReference>
<dbReference type="GO" id="GO:0016491">
    <property type="term" value="F:oxidoreductase activity"/>
    <property type="evidence" value="ECO:0007669"/>
    <property type="project" value="UniProtKB-KW"/>
</dbReference>
<dbReference type="PROSITE" id="PS00059">
    <property type="entry name" value="ADH_ZINC"/>
    <property type="match status" value="1"/>
</dbReference>
<accession>A0A366JBD3</accession>